<accession>I3MN36</accession>
<dbReference type="GO" id="GO:0005794">
    <property type="term" value="C:Golgi apparatus"/>
    <property type="evidence" value="ECO:0007669"/>
    <property type="project" value="Ensembl"/>
</dbReference>
<evidence type="ECO:0000256" key="17">
    <source>
        <dbReference type="SAM" id="MobiDB-lite"/>
    </source>
</evidence>
<evidence type="ECO:0000256" key="14">
    <source>
        <dbReference type="ARBA" id="ARBA00023230"/>
    </source>
</evidence>
<dbReference type="Pfam" id="PF00170">
    <property type="entry name" value="bZIP_1"/>
    <property type="match status" value="1"/>
</dbReference>
<keyword evidence="7" id="KW-1133">Transmembrane helix</keyword>
<evidence type="ECO:0000256" key="6">
    <source>
        <dbReference type="ARBA" id="ARBA00022968"/>
    </source>
</evidence>
<protein>
    <recommendedName>
        <fullName evidence="3">Cyclic AMP-responsive element-binding protein 3-like protein 4</fullName>
    </recommendedName>
</protein>
<keyword evidence="20" id="KW-1185">Reference proteome</keyword>
<dbReference type="InterPro" id="IPR046347">
    <property type="entry name" value="bZIP_sf"/>
</dbReference>
<dbReference type="SMART" id="SM00338">
    <property type="entry name" value="BRLZ"/>
    <property type="match status" value="1"/>
</dbReference>
<feature type="coiled-coil region" evidence="16">
    <location>
        <begin position="241"/>
        <end position="282"/>
    </location>
</feature>
<keyword evidence="10" id="KW-0472">Membrane</keyword>
<keyword evidence="12" id="KW-0804">Transcription</keyword>
<dbReference type="EMBL" id="AGTP01066457">
    <property type="status" value="NOT_ANNOTATED_CDS"/>
    <property type="molecule type" value="Genomic_DNA"/>
</dbReference>
<proteinExistence type="inferred from homology"/>
<organism evidence="19 20">
    <name type="scientific">Ictidomys tridecemlineatus</name>
    <name type="common">Thirteen-lined ground squirrel</name>
    <name type="synonym">Spermophilus tridecemlineatus</name>
    <dbReference type="NCBI Taxonomy" id="43179"/>
    <lineage>
        <taxon>Eukaryota</taxon>
        <taxon>Metazoa</taxon>
        <taxon>Chordata</taxon>
        <taxon>Craniata</taxon>
        <taxon>Vertebrata</taxon>
        <taxon>Euteleostomi</taxon>
        <taxon>Mammalia</taxon>
        <taxon>Eutheria</taxon>
        <taxon>Euarchontoglires</taxon>
        <taxon>Glires</taxon>
        <taxon>Rodentia</taxon>
        <taxon>Sciuromorpha</taxon>
        <taxon>Sciuridae</taxon>
        <taxon>Xerinae</taxon>
        <taxon>Marmotini</taxon>
        <taxon>Ictidomys</taxon>
    </lineage>
</organism>
<evidence type="ECO:0000256" key="13">
    <source>
        <dbReference type="ARBA" id="ARBA00023180"/>
    </source>
</evidence>
<dbReference type="GO" id="GO:0005739">
    <property type="term" value="C:mitochondrion"/>
    <property type="evidence" value="ECO:0007669"/>
    <property type="project" value="Ensembl"/>
</dbReference>
<dbReference type="Gene3D" id="1.20.5.170">
    <property type="match status" value="1"/>
</dbReference>
<evidence type="ECO:0000256" key="11">
    <source>
        <dbReference type="ARBA" id="ARBA00023159"/>
    </source>
</evidence>
<dbReference type="EMBL" id="AGTP01066456">
    <property type="status" value="NOT_ANNOTATED_CDS"/>
    <property type="molecule type" value="Genomic_DNA"/>
</dbReference>
<dbReference type="KEGG" id="iti:101977662"/>
<evidence type="ECO:0000256" key="12">
    <source>
        <dbReference type="ARBA" id="ARBA00023163"/>
    </source>
</evidence>
<dbReference type="InterPro" id="IPR051381">
    <property type="entry name" value="CREB_ATF_subfamily"/>
</dbReference>
<dbReference type="AlphaFoldDB" id="I3MN36"/>
<feature type="domain" description="BZIP" evidence="18">
    <location>
        <begin position="216"/>
        <end position="279"/>
    </location>
</feature>
<dbReference type="GO" id="GO:0001228">
    <property type="term" value="F:DNA-binding transcription activator activity, RNA polymerase II-specific"/>
    <property type="evidence" value="ECO:0007669"/>
    <property type="project" value="Ensembl"/>
</dbReference>
<evidence type="ECO:0000313" key="20">
    <source>
        <dbReference type="Proteomes" id="UP000005215"/>
    </source>
</evidence>
<dbReference type="RefSeq" id="XP_040143532.1">
    <property type="nucleotide sequence ID" value="XM_040287598.1"/>
</dbReference>
<evidence type="ECO:0000256" key="1">
    <source>
        <dbReference type="ARBA" id="ARBA00004648"/>
    </source>
</evidence>
<keyword evidence="9" id="KW-0238">DNA-binding</keyword>
<dbReference type="STRING" id="43179.ENSSTOP00000013013"/>
<dbReference type="InterPro" id="IPR004827">
    <property type="entry name" value="bZIP"/>
</dbReference>
<dbReference type="GO" id="GO:0005789">
    <property type="term" value="C:endoplasmic reticulum membrane"/>
    <property type="evidence" value="ECO:0007669"/>
    <property type="project" value="UniProtKB-SubCell"/>
</dbReference>
<dbReference type="SUPFAM" id="SSF57959">
    <property type="entry name" value="Leucine zipper domain"/>
    <property type="match status" value="1"/>
</dbReference>
<evidence type="ECO:0000259" key="18">
    <source>
        <dbReference type="PROSITE" id="PS50217"/>
    </source>
</evidence>
<dbReference type="eggNOG" id="KOG0709">
    <property type="taxonomic scope" value="Eukaryota"/>
</dbReference>
<feature type="region of interest" description="Disordered" evidence="17">
    <location>
        <begin position="82"/>
        <end position="109"/>
    </location>
</feature>
<dbReference type="OMA" id="AGPEEYQ"/>
<dbReference type="GO" id="GO:0000978">
    <property type="term" value="F:RNA polymerase II cis-regulatory region sequence-specific DNA binding"/>
    <property type="evidence" value="ECO:0007669"/>
    <property type="project" value="TreeGrafter"/>
</dbReference>
<evidence type="ECO:0000256" key="8">
    <source>
        <dbReference type="ARBA" id="ARBA00023015"/>
    </source>
</evidence>
<dbReference type="Proteomes" id="UP000005215">
    <property type="component" value="Unassembled WGS sequence"/>
</dbReference>
<dbReference type="CTD" id="148327"/>
<keyword evidence="16" id="KW-0175">Coiled coil</keyword>
<dbReference type="GeneID" id="101977662"/>
<comment type="subcellular location">
    <subcellularLocation>
        <location evidence="1">Endoplasmic reticulum membrane</location>
        <topology evidence="1">Single-pass type II membrane protein</topology>
    </subcellularLocation>
</comment>
<dbReference type="PROSITE" id="PS50217">
    <property type="entry name" value="BZIP"/>
    <property type="match status" value="1"/>
</dbReference>
<keyword evidence="8" id="KW-0805">Transcription regulation</keyword>
<dbReference type="GO" id="GO:0031965">
    <property type="term" value="C:nuclear membrane"/>
    <property type="evidence" value="ECO:0007669"/>
    <property type="project" value="Ensembl"/>
</dbReference>
<dbReference type="PANTHER" id="PTHR45996">
    <property type="entry name" value="AGAP001464-PB"/>
    <property type="match status" value="1"/>
</dbReference>
<keyword evidence="5" id="KW-0256">Endoplasmic reticulum</keyword>
<evidence type="ECO:0000256" key="16">
    <source>
        <dbReference type="SAM" id="Coils"/>
    </source>
</evidence>
<evidence type="ECO:0000313" key="19">
    <source>
        <dbReference type="Ensembl" id="ENSSTOP00000013013.2"/>
    </source>
</evidence>
<evidence type="ECO:0000256" key="15">
    <source>
        <dbReference type="ARBA" id="ARBA00023242"/>
    </source>
</evidence>
<reference evidence="19" key="3">
    <citation type="submission" date="2025-09" db="UniProtKB">
        <authorList>
            <consortium name="Ensembl"/>
        </authorList>
    </citation>
    <scope>IDENTIFICATION</scope>
</reference>
<reference evidence="20" key="1">
    <citation type="submission" date="2011-11" db="EMBL/GenBank/DDBJ databases">
        <title>The Draft Genome of Spermophilus tridecemlineatus.</title>
        <authorList>
            <consortium name="The Broad Institute Genome Assembly &amp; Analysis Group"/>
            <consortium name="Computational R&amp;D Group"/>
            <consortium name="and Sequencing Platform"/>
            <person name="Di Palma F."/>
            <person name="Alfoldi J."/>
            <person name="Johnson J."/>
            <person name="Berlin A."/>
            <person name="Gnerre S."/>
            <person name="Jaffe D."/>
            <person name="MacCallum I."/>
            <person name="Young S."/>
            <person name="Walker B.J."/>
            <person name="Lindblad-Toh K."/>
        </authorList>
    </citation>
    <scope>NUCLEOTIDE SEQUENCE [LARGE SCALE GENOMIC DNA]</scope>
</reference>
<reference evidence="19" key="2">
    <citation type="submission" date="2025-08" db="UniProtKB">
        <authorList>
            <consortium name="Ensembl"/>
        </authorList>
    </citation>
    <scope>IDENTIFICATION</scope>
</reference>
<evidence type="ECO:0000256" key="7">
    <source>
        <dbReference type="ARBA" id="ARBA00022989"/>
    </source>
</evidence>
<sequence length="394" mass="43217">MELGSPDLLDVLLEPPEDIFSTGSLLELGFNCSPPEVPVTRLQEQALHGWDSSGGQGCGLQESEPEDFLKLFIDPNEVYCSEASPGSDSGNSEDPGLSDSPPAMQAPSSPALYEVVYEAEALQRMQGEARPTLGLISIQLDQWSPQFMVPDACMVSELPFDAHAHILARSTAAPVPPATLLPCQTLFLTDEEKRLLGQEGVSLPSHLPLTKAEERILKKVRRKIRNKQSAQDSRRRKKEYIDGLENRVAACSAQNQELQKKVQELERHNLSLVAQLRQLQTLIAQTSNKAAQTSTCVLILLFSLVLIILPSFSPFQGLPEAGPEDYQPHGVVSRNILTHVDMTESQETPVEESKMGESLRAQIANTSTRTLIKKRGVETGSGGHIRTVLHADEM</sequence>
<keyword evidence="14" id="KW-0834">Unfolded protein response</keyword>
<evidence type="ECO:0000256" key="10">
    <source>
        <dbReference type="ARBA" id="ARBA00023136"/>
    </source>
</evidence>
<dbReference type="PANTHER" id="PTHR45996:SF2">
    <property type="entry name" value="CYCLIC AMP-RESPONSIVE ELEMENT-BINDING PROTEIN 3-LIKE PROTEIN 4"/>
    <property type="match status" value="1"/>
</dbReference>
<comment type="similarity">
    <text evidence="2">Belongs to the bZIP family. ATF subfamily.</text>
</comment>
<dbReference type="InParanoid" id="I3MN36"/>
<dbReference type="GO" id="GO:0007283">
    <property type="term" value="P:spermatogenesis"/>
    <property type="evidence" value="ECO:0007669"/>
    <property type="project" value="Ensembl"/>
</dbReference>
<dbReference type="FunFam" id="1.20.5.170:FF:000042">
    <property type="entry name" value="Cyclic AMP-responsive element-binding protein 3-like protein 3"/>
    <property type="match status" value="1"/>
</dbReference>
<evidence type="ECO:0000256" key="2">
    <source>
        <dbReference type="ARBA" id="ARBA00009050"/>
    </source>
</evidence>
<dbReference type="FunCoup" id="I3MN36">
    <property type="interactions" value="1193"/>
</dbReference>
<name>I3MN36_ICTTR</name>
<evidence type="ECO:0000256" key="3">
    <source>
        <dbReference type="ARBA" id="ARBA00013878"/>
    </source>
</evidence>
<evidence type="ECO:0000256" key="9">
    <source>
        <dbReference type="ARBA" id="ARBA00023125"/>
    </source>
</evidence>
<evidence type="ECO:0000256" key="4">
    <source>
        <dbReference type="ARBA" id="ARBA00022692"/>
    </source>
</evidence>
<dbReference type="Ensembl" id="ENSSTOT00000014523.3">
    <property type="protein sequence ID" value="ENSSTOP00000013013.2"/>
    <property type="gene ID" value="ENSSTOG00000014516.3"/>
</dbReference>
<keyword evidence="6" id="KW-0735">Signal-anchor</keyword>
<dbReference type="GO" id="GO:0006986">
    <property type="term" value="P:response to unfolded protein"/>
    <property type="evidence" value="ECO:0007669"/>
    <property type="project" value="UniProtKB-KW"/>
</dbReference>
<keyword evidence="13" id="KW-0325">Glycoprotein</keyword>
<keyword evidence="4" id="KW-0812">Transmembrane</keyword>
<gene>
    <name evidence="19" type="primary">CREB3L4</name>
</gene>
<evidence type="ECO:0000256" key="5">
    <source>
        <dbReference type="ARBA" id="ARBA00022824"/>
    </source>
</evidence>
<dbReference type="HOGENOM" id="CLU_047257_3_0_1"/>
<dbReference type="GO" id="GO:0005654">
    <property type="term" value="C:nucleoplasm"/>
    <property type="evidence" value="ECO:0007669"/>
    <property type="project" value="Ensembl"/>
</dbReference>
<dbReference type="CDD" id="cd14689">
    <property type="entry name" value="bZIP_CREB3"/>
    <property type="match status" value="1"/>
</dbReference>
<keyword evidence="15" id="KW-0539">Nucleus</keyword>
<dbReference type="OrthoDB" id="674948at2759"/>
<dbReference type="GeneTree" id="ENSGT00940000160806"/>
<feature type="compositionally biased region" description="Low complexity" evidence="17">
    <location>
        <begin position="98"/>
        <end position="109"/>
    </location>
</feature>
<keyword evidence="11" id="KW-0010">Activator</keyword>